<dbReference type="Proteomes" id="UP000597444">
    <property type="component" value="Unassembled WGS sequence"/>
</dbReference>
<feature type="domain" description="Protein kinase" evidence="8">
    <location>
        <begin position="46"/>
        <end position="314"/>
    </location>
</feature>
<reference evidence="9" key="1">
    <citation type="submission" date="2020-10" db="EMBL/GenBank/DDBJ databases">
        <title>Taxonomic study of unclassified bacteria belonging to the class Ktedonobacteria.</title>
        <authorList>
            <person name="Yabe S."/>
            <person name="Wang C.M."/>
            <person name="Zheng Y."/>
            <person name="Sakai Y."/>
            <person name="Cavaletti L."/>
            <person name="Monciardini P."/>
            <person name="Donadio S."/>
        </authorList>
    </citation>
    <scope>NUCLEOTIDE SEQUENCE</scope>
    <source>
        <strain evidence="9">ID150040</strain>
    </source>
</reference>
<evidence type="ECO:0000256" key="7">
    <source>
        <dbReference type="PROSITE-ProRule" id="PRU10141"/>
    </source>
</evidence>
<proteinExistence type="inferred from homology"/>
<protein>
    <recommendedName>
        <fullName evidence="2">non-specific serine/threonine protein kinase</fullName>
        <ecNumber evidence="2">2.7.11.1</ecNumber>
    </recommendedName>
</protein>
<evidence type="ECO:0000256" key="2">
    <source>
        <dbReference type="ARBA" id="ARBA00012513"/>
    </source>
</evidence>
<dbReference type="InterPro" id="IPR000719">
    <property type="entry name" value="Prot_kinase_dom"/>
</dbReference>
<keyword evidence="3" id="KW-0808">Transferase</keyword>
<dbReference type="SUPFAM" id="SSF56112">
    <property type="entry name" value="Protein kinase-like (PK-like)"/>
    <property type="match status" value="1"/>
</dbReference>
<dbReference type="EMBL" id="BNJK01000002">
    <property type="protein sequence ID" value="GHO99038.1"/>
    <property type="molecule type" value="Genomic_DNA"/>
</dbReference>
<dbReference type="PROSITE" id="PS00107">
    <property type="entry name" value="PROTEIN_KINASE_ATP"/>
    <property type="match status" value="1"/>
</dbReference>
<dbReference type="Gene3D" id="3.30.200.20">
    <property type="entry name" value="Phosphorylase Kinase, domain 1"/>
    <property type="match status" value="1"/>
</dbReference>
<dbReference type="RefSeq" id="WP_220209702.1">
    <property type="nucleotide sequence ID" value="NZ_BNJK01000002.1"/>
</dbReference>
<dbReference type="PANTHER" id="PTHR43671:SF13">
    <property type="entry name" value="SERINE_THREONINE-PROTEIN KINASE NEK2"/>
    <property type="match status" value="1"/>
</dbReference>
<evidence type="ECO:0000259" key="8">
    <source>
        <dbReference type="PROSITE" id="PS50011"/>
    </source>
</evidence>
<dbReference type="InterPro" id="IPR011009">
    <property type="entry name" value="Kinase-like_dom_sf"/>
</dbReference>
<dbReference type="CDD" id="cd14014">
    <property type="entry name" value="STKc_PknB_like"/>
    <property type="match status" value="1"/>
</dbReference>
<dbReference type="PANTHER" id="PTHR43671">
    <property type="entry name" value="SERINE/THREONINE-PROTEIN KINASE NEK"/>
    <property type="match status" value="1"/>
</dbReference>
<dbReference type="InterPro" id="IPR017441">
    <property type="entry name" value="Protein_kinase_ATP_BS"/>
</dbReference>
<keyword evidence="5" id="KW-0418">Kinase</keyword>
<sequence length="348" mass="38414">MLPSSSLLCPICGALNALDSSFCERCRAPLLLSAYLVSRVPFHNRYDLIAKLGEGGFGAVYKASDTQRGDRLVAIKEIGLRGLAAEAMAEAIDTFHREVDVLSRLEHPGLPRLHDSIRKQEQWYLVLDFIEGETLEAYQNKAPNKRLVLSEVFAIGLQLCDVLEYLHTHQPPIVFRDLKPANIMRSPDGKISLIDFGIARFFKPGQSKDTIPLGSPGYAAPEQYGRAQTTPSADIYSLGAVLHQMLTGKDPSESPLRFARLQGTMTASRADPGSLTSSMVDIMMNSLGLLINSMLEIERSKRPASVAQIKQELYYLAATWGEIVRDYLRPHVPRTSLAMPATGSDEAR</sequence>
<dbReference type="Gene3D" id="1.10.510.10">
    <property type="entry name" value="Transferase(Phosphotransferase) domain 1"/>
    <property type="match status" value="1"/>
</dbReference>
<dbReference type="SMART" id="SM00220">
    <property type="entry name" value="S_TKc"/>
    <property type="match status" value="1"/>
</dbReference>
<dbReference type="GO" id="GO:0004674">
    <property type="term" value="F:protein serine/threonine kinase activity"/>
    <property type="evidence" value="ECO:0007669"/>
    <property type="project" value="UniProtKB-EC"/>
</dbReference>
<dbReference type="Pfam" id="PF00069">
    <property type="entry name" value="Pkinase"/>
    <property type="match status" value="1"/>
</dbReference>
<keyword evidence="4 7" id="KW-0547">Nucleotide-binding</keyword>
<evidence type="ECO:0000313" key="9">
    <source>
        <dbReference type="EMBL" id="GHO99038.1"/>
    </source>
</evidence>
<keyword evidence="10" id="KW-1185">Reference proteome</keyword>
<evidence type="ECO:0000256" key="6">
    <source>
        <dbReference type="ARBA" id="ARBA00022840"/>
    </source>
</evidence>
<dbReference type="EC" id="2.7.11.1" evidence="2"/>
<gene>
    <name evidence="9" type="ORF">KSF_090860</name>
</gene>
<evidence type="ECO:0000256" key="1">
    <source>
        <dbReference type="ARBA" id="ARBA00010886"/>
    </source>
</evidence>
<feature type="binding site" evidence="7">
    <location>
        <position position="76"/>
    </location>
    <ligand>
        <name>ATP</name>
        <dbReference type="ChEBI" id="CHEBI:30616"/>
    </ligand>
</feature>
<keyword evidence="6 7" id="KW-0067">ATP-binding</keyword>
<evidence type="ECO:0000256" key="5">
    <source>
        <dbReference type="ARBA" id="ARBA00022777"/>
    </source>
</evidence>
<dbReference type="GO" id="GO:0005524">
    <property type="term" value="F:ATP binding"/>
    <property type="evidence" value="ECO:0007669"/>
    <property type="project" value="UniProtKB-UniRule"/>
</dbReference>
<accession>A0A8J3N7W5</accession>
<organism evidence="9 10">
    <name type="scientific">Reticulibacter mediterranei</name>
    <dbReference type="NCBI Taxonomy" id="2778369"/>
    <lineage>
        <taxon>Bacteria</taxon>
        <taxon>Bacillati</taxon>
        <taxon>Chloroflexota</taxon>
        <taxon>Ktedonobacteria</taxon>
        <taxon>Ktedonobacterales</taxon>
        <taxon>Reticulibacteraceae</taxon>
        <taxon>Reticulibacter</taxon>
    </lineage>
</organism>
<dbReference type="AlphaFoldDB" id="A0A8J3N7W5"/>
<comment type="caution">
    <text evidence="9">The sequence shown here is derived from an EMBL/GenBank/DDBJ whole genome shotgun (WGS) entry which is preliminary data.</text>
</comment>
<dbReference type="InterPro" id="IPR050660">
    <property type="entry name" value="NEK_Ser/Thr_kinase"/>
</dbReference>
<evidence type="ECO:0000256" key="4">
    <source>
        <dbReference type="ARBA" id="ARBA00022741"/>
    </source>
</evidence>
<dbReference type="PROSITE" id="PS50011">
    <property type="entry name" value="PROTEIN_KINASE_DOM"/>
    <property type="match status" value="1"/>
</dbReference>
<evidence type="ECO:0000256" key="3">
    <source>
        <dbReference type="ARBA" id="ARBA00022679"/>
    </source>
</evidence>
<comment type="similarity">
    <text evidence="1">Belongs to the protein kinase superfamily. NEK Ser/Thr protein kinase family. NIMA subfamily.</text>
</comment>
<name>A0A8J3N7W5_9CHLR</name>
<evidence type="ECO:0000313" key="10">
    <source>
        <dbReference type="Proteomes" id="UP000597444"/>
    </source>
</evidence>